<feature type="transmembrane region" description="Helical" evidence="1">
    <location>
        <begin position="197"/>
        <end position="216"/>
    </location>
</feature>
<sequence>MVLESLFTSRDVLKHPLFMLFISIVVGSASLWIAYFTFPGSSSILAIAFVTTGLVPIMHAVFAREEEREAARPGFAASFLARHFKVIEVYAWFFVGLVLTYAFWYAAMPLDTRQVLFSEQEKTLASIGSLRENLSGNAVIPITACGREPWCWFNVIFLNNSSVLLASVLLSFVYGAGAVFLIGWNASVLGVLLGKDLIAFAGSGGILAGLGAAAKKSLGLLPHGIPEWLGYFVGAIAGGVISAAVSKRKWHRHEIRTISMDVSVMLFYAVALLFLGALIEAIVIAAAL</sequence>
<keyword evidence="1" id="KW-0472">Membrane</keyword>
<dbReference type="Pfam" id="PF01944">
    <property type="entry name" value="SpoIIM"/>
    <property type="match status" value="1"/>
</dbReference>
<dbReference type="InterPro" id="IPR002798">
    <property type="entry name" value="SpoIIM-like"/>
</dbReference>
<feature type="transmembrane region" description="Helical" evidence="1">
    <location>
        <begin position="44"/>
        <end position="63"/>
    </location>
</feature>
<name>A0A938YUM9_9ARCH</name>
<feature type="transmembrane region" description="Helical" evidence="1">
    <location>
        <begin position="228"/>
        <end position="245"/>
    </location>
</feature>
<keyword evidence="1" id="KW-0812">Transmembrane</keyword>
<dbReference type="EMBL" id="JAFGDB010000052">
    <property type="protein sequence ID" value="MBN2067454.1"/>
    <property type="molecule type" value="Genomic_DNA"/>
</dbReference>
<feature type="transmembrane region" description="Helical" evidence="1">
    <location>
        <begin position="89"/>
        <end position="107"/>
    </location>
</feature>
<evidence type="ECO:0000313" key="3">
    <source>
        <dbReference type="Proteomes" id="UP000809243"/>
    </source>
</evidence>
<feature type="transmembrane region" description="Helical" evidence="1">
    <location>
        <begin position="17"/>
        <end position="38"/>
    </location>
</feature>
<accession>A0A938YUM9</accession>
<evidence type="ECO:0000256" key="1">
    <source>
        <dbReference type="SAM" id="Phobius"/>
    </source>
</evidence>
<dbReference type="Proteomes" id="UP000809243">
    <property type="component" value="Unassembled WGS sequence"/>
</dbReference>
<proteinExistence type="predicted"/>
<feature type="transmembrane region" description="Helical" evidence="1">
    <location>
        <begin position="163"/>
        <end position="185"/>
    </location>
</feature>
<evidence type="ECO:0000313" key="2">
    <source>
        <dbReference type="EMBL" id="MBN2067454.1"/>
    </source>
</evidence>
<organism evidence="2 3">
    <name type="scientific">Candidatus Iainarchaeum sp</name>
    <dbReference type="NCBI Taxonomy" id="3101447"/>
    <lineage>
        <taxon>Archaea</taxon>
        <taxon>Candidatus Iainarchaeota</taxon>
        <taxon>Candidatus Iainarchaeia</taxon>
        <taxon>Candidatus Iainarchaeales</taxon>
        <taxon>Candidatus Iainarchaeaceae</taxon>
        <taxon>Candidatus Iainarchaeum</taxon>
    </lineage>
</organism>
<gene>
    <name evidence="2" type="ORF">JW744_03230</name>
</gene>
<comment type="caution">
    <text evidence="2">The sequence shown here is derived from an EMBL/GenBank/DDBJ whole genome shotgun (WGS) entry which is preliminary data.</text>
</comment>
<protein>
    <submittedName>
        <fullName evidence="2">Stage II sporulation protein M</fullName>
    </submittedName>
</protein>
<feature type="transmembrane region" description="Helical" evidence="1">
    <location>
        <begin position="266"/>
        <end position="287"/>
    </location>
</feature>
<reference evidence="2" key="1">
    <citation type="submission" date="2021-01" db="EMBL/GenBank/DDBJ databases">
        <title>Active Sulfur Cycling in an Early Earth Analoge.</title>
        <authorList>
            <person name="Hahn C.R."/>
            <person name="Youssef N.H."/>
            <person name="Elshahed M."/>
        </authorList>
    </citation>
    <scope>NUCLEOTIDE SEQUENCE</scope>
    <source>
        <strain evidence="2">Zod_Metabat.1151</strain>
    </source>
</reference>
<keyword evidence="1" id="KW-1133">Transmembrane helix</keyword>
<dbReference type="AlphaFoldDB" id="A0A938YUM9"/>